<accession>A0A8B7XUF6</accession>
<dbReference type="Proteomes" id="UP000694845">
    <property type="component" value="Unplaced"/>
</dbReference>
<organism evidence="3 4">
    <name type="scientific">Acanthaster planci</name>
    <name type="common">Crown-of-thorns starfish</name>
    <dbReference type="NCBI Taxonomy" id="133434"/>
    <lineage>
        <taxon>Eukaryota</taxon>
        <taxon>Metazoa</taxon>
        <taxon>Echinodermata</taxon>
        <taxon>Eleutherozoa</taxon>
        <taxon>Asterozoa</taxon>
        <taxon>Asteroidea</taxon>
        <taxon>Valvatacea</taxon>
        <taxon>Valvatida</taxon>
        <taxon>Acanthasteridae</taxon>
        <taxon>Acanthaster</taxon>
    </lineage>
</organism>
<protein>
    <submittedName>
        <fullName evidence="4">Uncharacterized protein LOC110975594</fullName>
    </submittedName>
</protein>
<evidence type="ECO:0000256" key="1">
    <source>
        <dbReference type="SAM" id="MobiDB-lite"/>
    </source>
</evidence>
<dbReference type="GeneID" id="110975594"/>
<dbReference type="AlphaFoldDB" id="A0A8B7XUF6"/>
<dbReference type="PANTHER" id="PTHR46599:SF3">
    <property type="entry name" value="PIGGYBAC TRANSPOSABLE ELEMENT-DERIVED PROTEIN 4"/>
    <property type="match status" value="1"/>
</dbReference>
<feature type="region of interest" description="Disordered" evidence="1">
    <location>
        <begin position="1"/>
        <end position="169"/>
    </location>
</feature>
<feature type="compositionally biased region" description="Basic and acidic residues" evidence="1">
    <location>
        <begin position="375"/>
        <end position="391"/>
    </location>
</feature>
<feature type="compositionally biased region" description="Acidic residues" evidence="1">
    <location>
        <begin position="40"/>
        <end position="51"/>
    </location>
</feature>
<evidence type="ECO:0000313" key="3">
    <source>
        <dbReference type="Proteomes" id="UP000694845"/>
    </source>
</evidence>
<feature type="compositionally biased region" description="Polar residues" evidence="1">
    <location>
        <begin position="445"/>
        <end position="461"/>
    </location>
</feature>
<feature type="compositionally biased region" description="Basic and acidic residues" evidence="1">
    <location>
        <begin position="115"/>
        <end position="127"/>
    </location>
</feature>
<dbReference type="OMA" id="HKYVQAR"/>
<name>A0A8B7XUF6_ACAPL</name>
<feature type="compositionally biased region" description="Basic and acidic residues" evidence="1">
    <location>
        <begin position="418"/>
        <end position="442"/>
    </location>
</feature>
<feature type="region of interest" description="Disordered" evidence="1">
    <location>
        <begin position="609"/>
        <end position="650"/>
    </location>
</feature>
<feature type="domain" description="PiggyBac transposable element-derived protein" evidence="2">
    <location>
        <begin position="182"/>
        <end position="290"/>
    </location>
</feature>
<evidence type="ECO:0000313" key="4">
    <source>
        <dbReference type="RefSeq" id="XP_022083872.1"/>
    </source>
</evidence>
<dbReference type="KEGG" id="aplc:110975594"/>
<keyword evidence="3" id="KW-1185">Reference proteome</keyword>
<dbReference type="OrthoDB" id="118105at2759"/>
<feature type="compositionally biased region" description="Basic and acidic residues" evidence="1">
    <location>
        <begin position="629"/>
        <end position="643"/>
    </location>
</feature>
<dbReference type="PANTHER" id="PTHR46599">
    <property type="entry name" value="PIGGYBAC TRANSPOSABLE ELEMENT-DERIVED PROTEIN 4"/>
    <property type="match status" value="1"/>
</dbReference>
<feature type="region of interest" description="Disordered" evidence="1">
    <location>
        <begin position="410"/>
        <end position="461"/>
    </location>
</feature>
<dbReference type="InterPro" id="IPR029526">
    <property type="entry name" value="PGBD"/>
</dbReference>
<feature type="compositionally biased region" description="Basic and acidic residues" evidence="1">
    <location>
        <begin position="29"/>
        <end position="39"/>
    </location>
</feature>
<sequence length="730" mass="82129">MSSDHESSDIEGSPTPRTSPAQPAWWSDSDGRRSARDVADVDESPWWESDGEVEKQQLCSDSPNILPSPCRRASSESSVTPTWWVEPSSRELSTSGAEVDGGREHCFLGPSTEAGSERERGGDKDGSLSESWKSRKRSREQSHQSSICQREPPLSKPKLEPPSPNAEPRSVLQDLKRGIFQPIQSFLLFFNVDLLTKICDLTNAEGWQRILQEPSLASEDGSWSEVTVKEMYALLAVVLMMRQHPDVCFGAFWREQPDQSGCWPRELMKRSRFFTLLQVLRLHVSEHMDDTSKVDVTYQRTAADSEIQQSQSSFIKDGLPPKGLKYIFDHIERIFQVFFNEFEFQCFEDVSLSDQSYQVKMQNYMRISPSSFDTPVDKTLDSQSKSEKVSHVEPITDLATCNRAISAQGSLTSNQVEESGKRENELGSSKVRSEERERDGKLSDLASSTSSKLPSIHSNGMSKITRMSNKIKVRWQQGNLLSVIITKDSTRASPITLNATTDKYGTEDGQSGSQSWKEVFVPCPELVYRDCALGLPCNTTDSVSGDRSGWEGLGKSFLYHYLHLAVYFASSREVTRMHLGSNKLLPDLDSLERIIKGLALLGKPDSILQSDSDSEASESDTSCYMMSTDHSDSDGLDDQDCKNKAGRPKPHKYVQARSRLGRKCALCWALYQESRQVHTRCTRCGWHLCLSQFRNCMQEAHQDKEIMKQLWDKDANDVQSTSDTSETVNS</sequence>
<proteinExistence type="predicted"/>
<reference evidence="4" key="1">
    <citation type="submission" date="2025-08" db="UniProtKB">
        <authorList>
            <consortium name="RefSeq"/>
        </authorList>
    </citation>
    <scope>IDENTIFICATION</scope>
</reference>
<dbReference type="RefSeq" id="XP_022083872.1">
    <property type="nucleotide sequence ID" value="XM_022228180.1"/>
</dbReference>
<gene>
    <name evidence="4" type="primary">LOC110975594</name>
</gene>
<feature type="region of interest" description="Disordered" evidence="1">
    <location>
        <begin position="372"/>
        <end position="392"/>
    </location>
</feature>
<evidence type="ECO:0000259" key="2">
    <source>
        <dbReference type="Pfam" id="PF13843"/>
    </source>
</evidence>
<dbReference type="Pfam" id="PF13843">
    <property type="entry name" value="DDE_Tnp_1_7"/>
    <property type="match status" value="1"/>
</dbReference>